<feature type="domain" description="KIB1-4 beta-propeller" evidence="1">
    <location>
        <begin position="79"/>
        <end position="290"/>
    </location>
</feature>
<proteinExistence type="predicted"/>
<dbReference type="Pfam" id="PF03478">
    <property type="entry name" value="Beta-prop_KIB1-4"/>
    <property type="match status" value="1"/>
</dbReference>
<dbReference type="SUPFAM" id="SSF81383">
    <property type="entry name" value="F-box domain"/>
    <property type="match status" value="1"/>
</dbReference>
<sequence>MGDITTTSNWSNLPAVLLWNIKDRLNMLDTHRVAFVCKDWKCASQSYPSKVVPFLMHRSPANKTLCHFFVDLLTKEGFVLDLPDLHEGTALLFSRQGWLLVLESHNVGPGHGDVPKASIALLHPETDAKIIMPPAPKEETVEQFFGCFSFADDDCTPHLVVLAKLVETKLTLYVADVVDKEWIEHSCANQIRGNITVLVIGMKVYCLDTSGRLFIFNITTLQWTEFPGNAKQLDSDRAHHWMMESEEGEIMKIEQSSDMTKLSLSKLDESQSSWKRLGISAFMGRSWFVGSSVGHDNHFVVKEAAKITKIHRLSSFCQASSSGCYMGTDINILDLIKGSVIGAELVGDGQWVDLGRFRNLPPSIMCYLPPSQS</sequence>
<dbReference type="InterPro" id="IPR036047">
    <property type="entry name" value="F-box-like_dom_sf"/>
</dbReference>
<evidence type="ECO:0000259" key="1">
    <source>
        <dbReference type="Pfam" id="PF03478"/>
    </source>
</evidence>
<reference evidence="2 3" key="1">
    <citation type="submission" date="2017-09" db="EMBL/GenBank/DDBJ databases">
        <title>WGS assembly of Aquilegia coerulea Goldsmith.</title>
        <authorList>
            <person name="Hodges S."/>
            <person name="Kramer E."/>
            <person name="Nordborg M."/>
            <person name="Tomkins J."/>
            <person name="Borevitz J."/>
            <person name="Derieg N."/>
            <person name="Yan J."/>
            <person name="Mihaltcheva S."/>
            <person name="Hayes R.D."/>
            <person name="Rokhsar D."/>
        </authorList>
    </citation>
    <scope>NUCLEOTIDE SEQUENCE [LARGE SCALE GENOMIC DNA]</scope>
    <source>
        <strain evidence="3">cv. Goldsmith</strain>
    </source>
</reference>
<evidence type="ECO:0000313" key="2">
    <source>
        <dbReference type="EMBL" id="PIA50257.1"/>
    </source>
</evidence>
<dbReference type="Proteomes" id="UP000230069">
    <property type="component" value="Unassembled WGS sequence"/>
</dbReference>
<name>A0A2G5E3Y8_AQUCA</name>
<dbReference type="OrthoDB" id="1863935at2759"/>
<dbReference type="PANTHER" id="PTHR33127">
    <property type="entry name" value="TRANSMEMBRANE PROTEIN"/>
    <property type="match status" value="1"/>
</dbReference>
<dbReference type="InterPro" id="IPR005174">
    <property type="entry name" value="KIB1-4_b-propeller"/>
</dbReference>
<dbReference type="PANTHER" id="PTHR33127:SF53">
    <property type="entry name" value="OS06G0702200 PROTEIN"/>
    <property type="match status" value="1"/>
</dbReference>
<evidence type="ECO:0000313" key="3">
    <source>
        <dbReference type="Proteomes" id="UP000230069"/>
    </source>
</evidence>
<dbReference type="Gene3D" id="1.20.1280.50">
    <property type="match status" value="1"/>
</dbReference>
<accession>A0A2G5E3Y8</accession>
<dbReference type="AlphaFoldDB" id="A0A2G5E3Y8"/>
<protein>
    <recommendedName>
        <fullName evidence="1">KIB1-4 beta-propeller domain-containing protein</fullName>
    </recommendedName>
</protein>
<keyword evidence="3" id="KW-1185">Reference proteome</keyword>
<dbReference type="InterPro" id="IPR011043">
    <property type="entry name" value="Gal_Oxase/kelch_b-propeller"/>
</dbReference>
<dbReference type="SUPFAM" id="SSF50965">
    <property type="entry name" value="Galactose oxidase, central domain"/>
    <property type="match status" value="1"/>
</dbReference>
<dbReference type="InParanoid" id="A0A2G5E3Y8"/>
<organism evidence="2 3">
    <name type="scientific">Aquilegia coerulea</name>
    <name type="common">Rocky mountain columbine</name>
    <dbReference type="NCBI Taxonomy" id="218851"/>
    <lineage>
        <taxon>Eukaryota</taxon>
        <taxon>Viridiplantae</taxon>
        <taxon>Streptophyta</taxon>
        <taxon>Embryophyta</taxon>
        <taxon>Tracheophyta</taxon>
        <taxon>Spermatophyta</taxon>
        <taxon>Magnoliopsida</taxon>
        <taxon>Ranunculales</taxon>
        <taxon>Ranunculaceae</taxon>
        <taxon>Thalictroideae</taxon>
        <taxon>Aquilegia</taxon>
    </lineage>
</organism>
<gene>
    <name evidence="2" type="ORF">AQUCO_01300775v1</name>
</gene>
<dbReference type="EMBL" id="KZ305030">
    <property type="protein sequence ID" value="PIA50257.1"/>
    <property type="molecule type" value="Genomic_DNA"/>
</dbReference>